<dbReference type="VEuPathDB" id="VectorBase:GPAI040280"/>
<dbReference type="Proteomes" id="UP000092445">
    <property type="component" value="Unassembled WGS sequence"/>
</dbReference>
<sequence>MLSWFVERLILESNIDEKKIAYYSNTNTDTGTRGVVQVSAASASPVCSRHTPLNQRWGQCKCSLRSMPHERLLSTPCLLNAWSTLVTRRYPKFDLSLSPLVSKSARPNVRQSQMPYSFDDALEVERTPY</sequence>
<keyword evidence="2" id="KW-1185">Reference proteome</keyword>
<evidence type="ECO:0000313" key="2">
    <source>
        <dbReference type="Proteomes" id="UP000092445"/>
    </source>
</evidence>
<evidence type="ECO:0000313" key="1">
    <source>
        <dbReference type="EnsemblMetazoa" id="GPAI040280-PA"/>
    </source>
</evidence>
<dbReference type="EnsemblMetazoa" id="GPAI040280-RA">
    <property type="protein sequence ID" value="GPAI040280-PA"/>
    <property type="gene ID" value="GPAI040280"/>
</dbReference>
<organism evidence="1 2">
    <name type="scientific">Glossina pallidipes</name>
    <name type="common">Tsetse fly</name>
    <dbReference type="NCBI Taxonomy" id="7398"/>
    <lineage>
        <taxon>Eukaryota</taxon>
        <taxon>Metazoa</taxon>
        <taxon>Ecdysozoa</taxon>
        <taxon>Arthropoda</taxon>
        <taxon>Hexapoda</taxon>
        <taxon>Insecta</taxon>
        <taxon>Pterygota</taxon>
        <taxon>Neoptera</taxon>
        <taxon>Endopterygota</taxon>
        <taxon>Diptera</taxon>
        <taxon>Brachycera</taxon>
        <taxon>Muscomorpha</taxon>
        <taxon>Hippoboscoidea</taxon>
        <taxon>Glossinidae</taxon>
        <taxon>Glossina</taxon>
    </lineage>
</organism>
<reference evidence="1" key="2">
    <citation type="submission" date="2020-05" db="UniProtKB">
        <authorList>
            <consortium name="EnsemblMetazoa"/>
        </authorList>
    </citation>
    <scope>IDENTIFICATION</scope>
    <source>
        <strain evidence="1">IAEA</strain>
    </source>
</reference>
<dbReference type="AlphaFoldDB" id="A0A1B0ABK0"/>
<protein>
    <submittedName>
        <fullName evidence="1">Uncharacterized protein</fullName>
    </submittedName>
</protein>
<name>A0A1B0ABK0_GLOPL</name>
<reference evidence="2" key="1">
    <citation type="submission" date="2014-03" db="EMBL/GenBank/DDBJ databases">
        <authorList>
            <person name="Aksoy S."/>
            <person name="Warren W."/>
            <person name="Wilson R.K."/>
        </authorList>
    </citation>
    <scope>NUCLEOTIDE SEQUENCE [LARGE SCALE GENOMIC DNA]</scope>
    <source>
        <strain evidence="2">IAEA</strain>
    </source>
</reference>
<accession>A0A1B0ABK0</accession>
<proteinExistence type="predicted"/>